<dbReference type="PANTHER" id="PTHR30319">
    <property type="entry name" value="PHENYLACETIC ACID REGULATOR-RELATED TRANSCRIPTIONAL REPRESSOR"/>
    <property type="match status" value="1"/>
</dbReference>
<protein>
    <submittedName>
        <fullName evidence="4">PaaX family transcriptional regulator</fullName>
    </submittedName>
</protein>
<dbReference type="Gene3D" id="1.10.10.10">
    <property type="entry name" value="Winged helix-like DNA-binding domain superfamily/Winged helix DNA-binding domain"/>
    <property type="match status" value="1"/>
</dbReference>
<proteinExistence type="predicted"/>
<evidence type="ECO:0000259" key="2">
    <source>
        <dbReference type="Pfam" id="PF08223"/>
    </source>
</evidence>
<sequence>MGMTAHVEPSSAVGAGGRDSRLGPLIITLFALYARGERNWLSVASVIRLMADLGVEAQAVRSAVSRLKRRGVLHGERHEGAAGYAVSGGTLEVLEDGDVRIFERNRAAAGDGWLVVVFSVPESERDKRHALRTALTRLGFGTAAPGVWVAPGILADETRRTLQRLGLTPYVDIFTGDHFAFGDLSAKVREWWDLEELSALYADFLERYRPVSERAAAGAIPAREAFGIYLPMLTEWRRLPYRDPGLPLSLLPPGWMGETAGALFEELDKSLREPARAHAQAVMHPGQAIRPADPRPI</sequence>
<dbReference type="InterPro" id="IPR013225">
    <property type="entry name" value="PaaX_C"/>
</dbReference>
<reference evidence="4" key="2">
    <citation type="submission" date="2020-09" db="EMBL/GenBank/DDBJ databases">
        <authorList>
            <person name="Sun Q."/>
            <person name="Zhou Y."/>
        </authorList>
    </citation>
    <scope>NUCLEOTIDE SEQUENCE</scope>
    <source>
        <strain evidence="4">CGMCC 4.7110</strain>
    </source>
</reference>
<evidence type="ECO:0000259" key="1">
    <source>
        <dbReference type="Pfam" id="PF07848"/>
    </source>
</evidence>
<comment type="caution">
    <text evidence="4">The sequence shown here is derived from an EMBL/GenBank/DDBJ whole genome shotgun (WGS) entry which is preliminary data.</text>
</comment>
<name>A0A917XGL3_9ACTN</name>
<dbReference type="Pfam" id="PF08223">
    <property type="entry name" value="PaaX_C"/>
    <property type="match status" value="1"/>
</dbReference>
<keyword evidence="5" id="KW-1185">Reference proteome</keyword>
<dbReference type="InterPro" id="IPR012906">
    <property type="entry name" value="PaaX-like_N"/>
</dbReference>
<dbReference type="EMBL" id="BMML01000012">
    <property type="protein sequence ID" value="GGN21303.1"/>
    <property type="molecule type" value="Genomic_DNA"/>
</dbReference>
<dbReference type="Pfam" id="PF07848">
    <property type="entry name" value="PaaX"/>
    <property type="match status" value="1"/>
</dbReference>
<gene>
    <name evidence="4" type="primary">paaX</name>
    <name evidence="4" type="ORF">GCM10011578_052370</name>
</gene>
<dbReference type="Gene3D" id="3.30.70.2650">
    <property type="match status" value="1"/>
</dbReference>
<dbReference type="PIRSF" id="PIRSF020623">
    <property type="entry name" value="PaaX"/>
    <property type="match status" value="1"/>
</dbReference>
<feature type="domain" description="Transcriptional repressor PaaX-like C-terminal" evidence="2">
    <location>
        <begin position="192"/>
        <end position="280"/>
    </location>
</feature>
<dbReference type="InterPro" id="IPR011965">
    <property type="entry name" value="PaaX_trns_reg"/>
</dbReference>
<feature type="domain" description="Transcriptional repressor PaaX-like N-terminal" evidence="1">
    <location>
        <begin position="25"/>
        <end position="87"/>
    </location>
</feature>
<organism evidence="4 5">
    <name type="scientific">Streptomyces fuscichromogenes</name>
    <dbReference type="NCBI Taxonomy" id="1324013"/>
    <lineage>
        <taxon>Bacteria</taxon>
        <taxon>Bacillati</taxon>
        <taxon>Actinomycetota</taxon>
        <taxon>Actinomycetes</taxon>
        <taxon>Kitasatosporales</taxon>
        <taxon>Streptomycetaceae</taxon>
        <taxon>Streptomyces</taxon>
    </lineage>
</organism>
<accession>A0A917XGL3</accession>
<reference evidence="4" key="1">
    <citation type="journal article" date="2014" name="Int. J. Syst. Evol. Microbiol.">
        <title>Complete genome sequence of Corynebacterium casei LMG S-19264T (=DSM 44701T), isolated from a smear-ripened cheese.</title>
        <authorList>
            <consortium name="US DOE Joint Genome Institute (JGI-PGF)"/>
            <person name="Walter F."/>
            <person name="Albersmeier A."/>
            <person name="Kalinowski J."/>
            <person name="Ruckert C."/>
        </authorList>
    </citation>
    <scope>NUCLEOTIDE SEQUENCE</scope>
    <source>
        <strain evidence="4">CGMCC 4.7110</strain>
    </source>
</reference>
<dbReference type="GO" id="GO:0006351">
    <property type="term" value="P:DNA-templated transcription"/>
    <property type="evidence" value="ECO:0007669"/>
    <property type="project" value="InterPro"/>
</dbReference>
<evidence type="ECO:0000259" key="3">
    <source>
        <dbReference type="Pfam" id="PF20803"/>
    </source>
</evidence>
<dbReference type="InterPro" id="IPR048846">
    <property type="entry name" value="PaaX-like_central"/>
</dbReference>
<dbReference type="Gene3D" id="1.20.58.1460">
    <property type="match status" value="1"/>
</dbReference>
<feature type="domain" description="Transcriptional repressor PaaX-like central Cas2-like" evidence="3">
    <location>
        <begin position="110"/>
        <end position="184"/>
    </location>
</feature>
<dbReference type="Pfam" id="PF20803">
    <property type="entry name" value="PaaX_M"/>
    <property type="match status" value="1"/>
</dbReference>
<dbReference type="AlphaFoldDB" id="A0A917XGL3"/>
<evidence type="ECO:0000313" key="4">
    <source>
        <dbReference type="EMBL" id="GGN21303.1"/>
    </source>
</evidence>
<dbReference type="PANTHER" id="PTHR30319:SF1">
    <property type="entry name" value="TRANSCRIPTIONAL REPRESSOR PAAX"/>
    <property type="match status" value="1"/>
</dbReference>
<dbReference type="InterPro" id="IPR036388">
    <property type="entry name" value="WH-like_DNA-bd_sf"/>
</dbReference>
<dbReference type="Proteomes" id="UP000653411">
    <property type="component" value="Unassembled WGS sequence"/>
</dbReference>
<evidence type="ECO:0000313" key="5">
    <source>
        <dbReference type="Proteomes" id="UP000653411"/>
    </source>
</evidence>